<comment type="caution">
    <text evidence="2">The sequence shown here is derived from an EMBL/GenBank/DDBJ whole genome shotgun (WGS) entry which is preliminary data.</text>
</comment>
<reference evidence="2 3" key="1">
    <citation type="submission" date="2020-02" db="EMBL/GenBank/DDBJ databases">
        <title>Genome sequences of Thiorhodococcus mannitoliphagus and Thiorhodococcus minor, purple sulfur photosynthetic bacteria in the gammaproteobacterial family, Chromatiaceae.</title>
        <authorList>
            <person name="Aviles F.A."/>
            <person name="Meyer T.E."/>
            <person name="Kyndt J.A."/>
        </authorList>
    </citation>
    <scope>NUCLEOTIDE SEQUENCE [LARGE SCALE GENOMIC DNA]</scope>
    <source>
        <strain evidence="2 3">DSM 11518</strain>
    </source>
</reference>
<protein>
    <submittedName>
        <fullName evidence="2">Uncharacterized protein</fullName>
    </submittedName>
</protein>
<keyword evidence="3" id="KW-1185">Reference proteome</keyword>
<evidence type="ECO:0000313" key="3">
    <source>
        <dbReference type="Proteomes" id="UP000483379"/>
    </source>
</evidence>
<evidence type="ECO:0000313" key="2">
    <source>
        <dbReference type="EMBL" id="NEV63019.1"/>
    </source>
</evidence>
<gene>
    <name evidence="2" type="ORF">G3446_14175</name>
</gene>
<sequence length="72" mass="7503">MKILSVLKKFWRDDEGNEVVSWPLIAALVAIAALLAWGVLTDQVSGTLDDIGGAIESAGDEVADASGNAFSN</sequence>
<name>A0A6M0K0X1_9GAMM</name>
<dbReference type="RefSeq" id="WP_164453485.1">
    <property type="nucleotide sequence ID" value="NZ_JAAIJQ010000040.1"/>
</dbReference>
<keyword evidence="1" id="KW-1133">Transmembrane helix</keyword>
<organism evidence="2 3">
    <name type="scientific">Thiorhodococcus minor</name>
    <dbReference type="NCBI Taxonomy" id="57489"/>
    <lineage>
        <taxon>Bacteria</taxon>
        <taxon>Pseudomonadati</taxon>
        <taxon>Pseudomonadota</taxon>
        <taxon>Gammaproteobacteria</taxon>
        <taxon>Chromatiales</taxon>
        <taxon>Chromatiaceae</taxon>
        <taxon>Thiorhodococcus</taxon>
    </lineage>
</organism>
<feature type="transmembrane region" description="Helical" evidence="1">
    <location>
        <begin position="20"/>
        <end position="40"/>
    </location>
</feature>
<dbReference type="EMBL" id="JAAIJQ010000040">
    <property type="protein sequence ID" value="NEV63019.1"/>
    <property type="molecule type" value="Genomic_DNA"/>
</dbReference>
<accession>A0A6M0K0X1</accession>
<evidence type="ECO:0000256" key="1">
    <source>
        <dbReference type="SAM" id="Phobius"/>
    </source>
</evidence>
<dbReference type="AlphaFoldDB" id="A0A6M0K0X1"/>
<dbReference type="Proteomes" id="UP000483379">
    <property type="component" value="Unassembled WGS sequence"/>
</dbReference>
<keyword evidence="1" id="KW-0812">Transmembrane</keyword>
<proteinExistence type="predicted"/>
<keyword evidence="1" id="KW-0472">Membrane</keyword>